<comment type="subcellular location">
    <subcellularLocation>
        <location evidence="6">Cytoplasm</location>
    </subcellularLocation>
</comment>
<dbReference type="NCBIfam" id="NF003802">
    <property type="entry name" value="PRK05388.1"/>
    <property type="match status" value="1"/>
</dbReference>
<comment type="function">
    <text evidence="6">Catalyzes two activities which are involved in the cyclic version of arginine biosynthesis: the synthesis of N-acetylglutamate from glutamate and acetyl-CoA as the acetyl donor, and of ornithine by transacetylation between N(2)-acetylornithine and glutamate.</text>
</comment>
<feature type="binding site" evidence="6">
    <location>
        <position position="157"/>
    </location>
    <ligand>
        <name>substrate</name>
    </ligand>
</feature>
<feature type="binding site" evidence="6">
    <location>
        <position position="406"/>
    </location>
    <ligand>
        <name>substrate</name>
    </ligand>
</feature>
<comment type="catalytic activity">
    <reaction evidence="6">
        <text>N(2)-acetyl-L-ornithine + L-glutamate = N-acetyl-L-glutamate + L-ornithine</text>
        <dbReference type="Rhea" id="RHEA:15349"/>
        <dbReference type="ChEBI" id="CHEBI:29985"/>
        <dbReference type="ChEBI" id="CHEBI:44337"/>
        <dbReference type="ChEBI" id="CHEBI:46911"/>
        <dbReference type="ChEBI" id="CHEBI:57805"/>
        <dbReference type="EC" id="2.3.1.35"/>
    </reaction>
</comment>
<feature type="active site" description="Nucleophile" evidence="6">
    <location>
        <position position="194"/>
    </location>
</feature>
<sequence length="411" mass="44436">MDIKFSNYQVIEGGICAVKGFQAAGVHCGIRKNKSKLDLGAVLSDVPCHAAGCYTQNKVKGAPIIIDQKNLENGIAQAIIVNSGNANTCNVDGEEKAWKMCELAAEAMKVKPEDVIVSSTGVIGEILPIEPIQEHIPELVDQLEESGHLNAAKAIMTTDTIPKEFAIEFMVHGVPCHIGGMAKGSGMIHPNMATLLCFLSSDVNISVPMLQKALKYVVDRTYNMISVDGDTSTNDTLTIMTNCKAGNPEITEENEDYEAFLNGLYVVLQHFSKVLAADGEGATKLIECVVTHAPTESLAQAVAKSVITSSLFKAAVFGEDANWGRILCAIGYTEGDFDINKISVKLANHTKDILVCKNGRGVEFIEEQANFILSGDEVRIIVNMHDGDQQATAWGCDLTYEYVKINGEYRS</sequence>
<feature type="site" description="Involved in the stabilization of negative charge on the oxyanion by the formation of the oxyanion hole" evidence="6">
    <location>
        <position position="120"/>
    </location>
</feature>
<protein>
    <recommendedName>
        <fullName evidence="6">Arginine biosynthesis bifunctional protein ArgJ</fullName>
    </recommendedName>
    <domain>
        <recommendedName>
            <fullName evidence="6">Glutamate N-acetyltransferase</fullName>
            <ecNumber evidence="6">2.3.1.35</ecNumber>
        </recommendedName>
        <alternativeName>
            <fullName evidence="6">Ornithine acetyltransferase</fullName>
            <shortName evidence="6">OATase</shortName>
        </alternativeName>
        <alternativeName>
            <fullName evidence="6">Ornithine transacetylase</fullName>
        </alternativeName>
    </domain>
    <domain>
        <recommendedName>
            <fullName evidence="6">Amino-acid acetyltransferase</fullName>
            <ecNumber evidence="6">2.3.1.1</ecNumber>
        </recommendedName>
        <alternativeName>
            <fullName evidence="6">N-acetylglutamate synthase</fullName>
            <shortName evidence="6">AGSase</shortName>
        </alternativeName>
    </domain>
    <component>
        <recommendedName>
            <fullName evidence="6">Arginine biosynthesis bifunctional protein ArgJ alpha chain</fullName>
        </recommendedName>
    </component>
    <component>
        <recommendedName>
            <fullName evidence="6">Arginine biosynthesis bifunctional protein ArgJ beta chain</fullName>
        </recommendedName>
    </component>
</protein>
<feature type="binding site" evidence="6">
    <location>
        <position position="194"/>
    </location>
    <ligand>
        <name>substrate</name>
    </ligand>
</feature>
<keyword evidence="3 6" id="KW-0808">Transferase</keyword>
<dbReference type="NCBIfam" id="TIGR00120">
    <property type="entry name" value="ArgJ"/>
    <property type="match status" value="1"/>
</dbReference>
<name>A0ABR7IMX7_9CLOT</name>
<dbReference type="Gene3D" id="3.10.20.340">
    <property type="entry name" value="ArgJ beta chain, C-terminal domain"/>
    <property type="match status" value="1"/>
</dbReference>
<keyword evidence="6" id="KW-0963">Cytoplasm</keyword>
<comment type="caution">
    <text evidence="7">The sequence shown here is derived from an EMBL/GenBank/DDBJ whole genome shotgun (WGS) entry which is preliminary data.</text>
</comment>
<comment type="pathway">
    <text evidence="6">Amino-acid biosynthesis; L-arginine biosynthesis; L-ornithine and N-acetyl-L-glutamate from L-glutamate and N(2)-acetyl-L-ornithine (cyclic): step 1/1.</text>
</comment>
<comment type="similarity">
    <text evidence="1 6">Belongs to the ArgJ family.</text>
</comment>
<dbReference type="EMBL" id="JACOQK010000001">
    <property type="protein sequence ID" value="MBC5786489.1"/>
    <property type="molecule type" value="Genomic_DNA"/>
</dbReference>
<evidence type="ECO:0000256" key="2">
    <source>
        <dbReference type="ARBA" id="ARBA00011475"/>
    </source>
</evidence>
<keyword evidence="6" id="KW-0511">Multifunctional enzyme</keyword>
<keyword evidence="8" id="KW-1185">Reference proteome</keyword>
<feature type="binding site" evidence="6">
    <location>
        <position position="183"/>
    </location>
    <ligand>
        <name>substrate</name>
    </ligand>
</feature>
<dbReference type="InterPro" id="IPR042195">
    <property type="entry name" value="ArgJ_beta_C"/>
</dbReference>
<dbReference type="InterPro" id="IPR016117">
    <property type="entry name" value="ArgJ-like_dom_sf"/>
</dbReference>
<evidence type="ECO:0000256" key="3">
    <source>
        <dbReference type="ARBA" id="ARBA00022679"/>
    </source>
</evidence>
<feature type="site" description="Involved in the stabilization of negative charge on the oxyanion by the formation of the oxyanion hole" evidence="6">
    <location>
        <position position="121"/>
    </location>
</feature>
<dbReference type="Proteomes" id="UP000649151">
    <property type="component" value="Unassembled WGS sequence"/>
</dbReference>
<feature type="binding site" evidence="6">
    <location>
        <position position="411"/>
    </location>
    <ligand>
        <name>substrate</name>
    </ligand>
</feature>
<keyword evidence="4 6" id="KW-0068">Autocatalytic cleavage</keyword>
<dbReference type="SUPFAM" id="SSF56266">
    <property type="entry name" value="DmpA/ArgJ-like"/>
    <property type="match status" value="1"/>
</dbReference>
<accession>A0ABR7IMX7</accession>
<comment type="subunit">
    <text evidence="2 6">Heterotetramer of two alpha and two beta chains.</text>
</comment>
<dbReference type="Pfam" id="PF01960">
    <property type="entry name" value="ArgJ"/>
    <property type="match status" value="1"/>
</dbReference>
<dbReference type="Gene3D" id="3.60.70.12">
    <property type="entry name" value="L-amino peptidase D-ALA esterase/amidase"/>
    <property type="match status" value="1"/>
</dbReference>
<dbReference type="EC" id="2.3.1.1" evidence="6"/>
<keyword evidence="6" id="KW-0028">Amino-acid biosynthesis</keyword>
<dbReference type="CDD" id="cd02152">
    <property type="entry name" value="OAT"/>
    <property type="match status" value="1"/>
</dbReference>
<dbReference type="EC" id="2.3.1.35" evidence="6"/>
<dbReference type="GO" id="GO:0004358">
    <property type="term" value="F:L-glutamate N-acetyltransferase activity, acting on acetyl-L-ornithine as donor"/>
    <property type="evidence" value="ECO:0007669"/>
    <property type="project" value="UniProtKB-EC"/>
</dbReference>
<feature type="chain" id="PRO_5044946596" description="Arginine biosynthesis bifunctional protein ArgJ beta chain" evidence="6">
    <location>
        <begin position="194"/>
        <end position="411"/>
    </location>
</feature>
<dbReference type="InterPro" id="IPR002813">
    <property type="entry name" value="Arg_biosynth_ArgJ"/>
</dbReference>
<feature type="site" description="Cleavage; by autolysis" evidence="6">
    <location>
        <begin position="193"/>
        <end position="194"/>
    </location>
</feature>
<proteinExistence type="inferred from homology"/>
<evidence type="ECO:0000256" key="4">
    <source>
        <dbReference type="ARBA" id="ARBA00022813"/>
    </source>
</evidence>
<evidence type="ECO:0000256" key="1">
    <source>
        <dbReference type="ARBA" id="ARBA00006774"/>
    </source>
</evidence>
<comment type="catalytic activity">
    <reaction evidence="6">
        <text>L-glutamate + acetyl-CoA = N-acetyl-L-glutamate + CoA + H(+)</text>
        <dbReference type="Rhea" id="RHEA:24292"/>
        <dbReference type="ChEBI" id="CHEBI:15378"/>
        <dbReference type="ChEBI" id="CHEBI:29985"/>
        <dbReference type="ChEBI" id="CHEBI:44337"/>
        <dbReference type="ChEBI" id="CHEBI:57287"/>
        <dbReference type="ChEBI" id="CHEBI:57288"/>
        <dbReference type="EC" id="2.3.1.1"/>
    </reaction>
</comment>
<dbReference type="PANTHER" id="PTHR23100">
    <property type="entry name" value="ARGININE BIOSYNTHESIS BIFUNCTIONAL PROTEIN ARGJ"/>
    <property type="match status" value="1"/>
</dbReference>
<dbReference type="HAMAP" id="MF_01106">
    <property type="entry name" value="ArgJ"/>
    <property type="match status" value="1"/>
</dbReference>
<comment type="pathway">
    <text evidence="6">Amino-acid biosynthesis; L-arginine biosynthesis; N(2)-acetyl-L-ornithine from L-glutamate: step 1/4.</text>
</comment>
<keyword evidence="5 6" id="KW-0012">Acyltransferase</keyword>
<reference evidence="7 8" key="1">
    <citation type="submission" date="2020-08" db="EMBL/GenBank/DDBJ databases">
        <title>Genome public.</title>
        <authorList>
            <person name="Liu C."/>
            <person name="Sun Q."/>
        </authorList>
    </citation>
    <scope>NUCLEOTIDE SEQUENCE [LARGE SCALE GENOMIC DNA]</scope>
    <source>
        <strain evidence="7 8">NSJ-27</strain>
    </source>
</reference>
<feature type="binding site" evidence="6">
    <location>
        <position position="280"/>
    </location>
    <ligand>
        <name>substrate</name>
    </ligand>
</feature>
<feature type="chain" id="PRO_5044946597" description="Arginine biosynthesis bifunctional protein ArgJ alpha chain" evidence="6">
    <location>
        <begin position="1"/>
        <end position="193"/>
    </location>
</feature>
<gene>
    <name evidence="6 7" type="primary">argJ</name>
    <name evidence="7" type="ORF">H8Z77_00395</name>
</gene>
<evidence type="ECO:0000256" key="5">
    <source>
        <dbReference type="ARBA" id="ARBA00023315"/>
    </source>
</evidence>
<dbReference type="RefSeq" id="WP_186995813.1">
    <property type="nucleotide sequence ID" value="NZ_JACOQK010000001.1"/>
</dbReference>
<organism evidence="7 8">
    <name type="scientific">Clostridium facile</name>
    <dbReference type="NCBI Taxonomy" id="2763035"/>
    <lineage>
        <taxon>Bacteria</taxon>
        <taxon>Bacillati</taxon>
        <taxon>Bacillota</taxon>
        <taxon>Clostridia</taxon>
        <taxon>Eubacteriales</taxon>
        <taxon>Clostridiaceae</taxon>
        <taxon>Clostridium</taxon>
    </lineage>
</organism>
<evidence type="ECO:0000313" key="7">
    <source>
        <dbReference type="EMBL" id="MBC5786489.1"/>
    </source>
</evidence>
<evidence type="ECO:0000256" key="6">
    <source>
        <dbReference type="HAMAP-Rule" id="MF_01106"/>
    </source>
</evidence>
<dbReference type="PANTHER" id="PTHR23100:SF0">
    <property type="entry name" value="ARGININE BIOSYNTHESIS BIFUNCTIONAL PROTEIN ARGJ, MITOCHONDRIAL"/>
    <property type="match status" value="1"/>
</dbReference>
<evidence type="ECO:0000313" key="8">
    <source>
        <dbReference type="Proteomes" id="UP000649151"/>
    </source>
</evidence>
<keyword evidence="6" id="KW-0055">Arginine biosynthesis</keyword>